<feature type="domain" description="Iron-binding zinc finger CDGSH type" evidence="7">
    <location>
        <begin position="56"/>
        <end position="91"/>
    </location>
</feature>
<dbReference type="SMART" id="SM00704">
    <property type="entry name" value="ZnF_CDGSH"/>
    <property type="match status" value="2"/>
</dbReference>
<dbReference type="AlphaFoldDB" id="A0A976M8S9"/>
<gene>
    <name evidence="8" type="ORF">MACJ_001571</name>
</gene>
<evidence type="ECO:0000256" key="1">
    <source>
        <dbReference type="ARBA" id="ARBA00022714"/>
    </source>
</evidence>
<keyword evidence="1" id="KW-0001">2Fe-2S</keyword>
<organism evidence="8 9">
    <name type="scientific">Theileria orientalis</name>
    <dbReference type="NCBI Taxonomy" id="68886"/>
    <lineage>
        <taxon>Eukaryota</taxon>
        <taxon>Sar</taxon>
        <taxon>Alveolata</taxon>
        <taxon>Apicomplexa</taxon>
        <taxon>Aconoidasida</taxon>
        <taxon>Piroplasmida</taxon>
        <taxon>Theileriidae</taxon>
        <taxon>Theileria</taxon>
    </lineage>
</organism>
<keyword evidence="6" id="KW-1133">Transmembrane helix</keyword>
<name>A0A976M8S9_THEOR</name>
<dbReference type="GO" id="GO:0051537">
    <property type="term" value="F:2 iron, 2 sulfur cluster binding"/>
    <property type="evidence" value="ECO:0007669"/>
    <property type="project" value="UniProtKB-KW"/>
</dbReference>
<feature type="transmembrane region" description="Helical" evidence="6">
    <location>
        <begin position="97"/>
        <end position="116"/>
    </location>
</feature>
<dbReference type="Gene3D" id="3.40.5.90">
    <property type="entry name" value="CDGSH iron-sulfur domain, mitoNEET-type"/>
    <property type="match status" value="2"/>
</dbReference>
<evidence type="ECO:0000256" key="5">
    <source>
        <dbReference type="ARBA" id="ARBA00034078"/>
    </source>
</evidence>
<keyword evidence="2" id="KW-0479">Metal-binding</keyword>
<evidence type="ECO:0000313" key="8">
    <source>
        <dbReference type="EMBL" id="UKJ90637.1"/>
    </source>
</evidence>
<dbReference type="GO" id="GO:0005739">
    <property type="term" value="C:mitochondrion"/>
    <property type="evidence" value="ECO:0007669"/>
    <property type="project" value="TreeGrafter"/>
</dbReference>
<dbReference type="PANTHER" id="PTHR46491:SF3">
    <property type="entry name" value="CDGSH IRON-SULFUR DOMAIN-CONTAINING PROTEIN 3, MITOCHONDRIAL"/>
    <property type="match status" value="1"/>
</dbReference>
<evidence type="ECO:0000259" key="7">
    <source>
        <dbReference type="SMART" id="SM00704"/>
    </source>
</evidence>
<sequence length="118" mass="13659">MVWNEWWPHDPVPKSRVTDPYAVRPTPQQVYWWCACGMSRNQPWCDGSHKGTKFKPVMYVPQSKSKVLLCGCKFSGNRPLCDGSHLWVKARRNMAKATVGTFGFFFTMGVFTTWIFHP</sequence>
<keyword evidence="6" id="KW-0812">Transmembrane</keyword>
<dbReference type="GO" id="GO:0046872">
    <property type="term" value="F:metal ion binding"/>
    <property type="evidence" value="ECO:0007669"/>
    <property type="project" value="UniProtKB-KW"/>
</dbReference>
<dbReference type="Pfam" id="PF09360">
    <property type="entry name" value="zf-CDGSH"/>
    <property type="match status" value="1"/>
</dbReference>
<dbReference type="Proteomes" id="UP000244803">
    <property type="component" value="Chromosome 2"/>
</dbReference>
<evidence type="ECO:0000256" key="3">
    <source>
        <dbReference type="ARBA" id="ARBA00023004"/>
    </source>
</evidence>
<dbReference type="OrthoDB" id="15717at2759"/>
<evidence type="ECO:0000256" key="6">
    <source>
        <dbReference type="SAM" id="Phobius"/>
    </source>
</evidence>
<reference evidence="8" key="1">
    <citation type="submission" date="2022-07" db="EMBL/GenBank/DDBJ databases">
        <title>Evaluation of T. orientalis genome assembly methods using nanopore sequencing and analysis of variation between genomes.</title>
        <authorList>
            <person name="Yam J."/>
            <person name="Micallef M.L."/>
            <person name="Liu M."/>
            <person name="Djordjevic S.P."/>
            <person name="Bogema D.R."/>
            <person name="Jenkins C."/>
        </authorList>
    </citation>
    <scope>NUCLEOTIDE SEQUENCE</scope>
    <source>
        <strain evidence="8">Fish Creek</strain>
    </source>
</reference>
<dbReference type="InterPro" id="IPR018967">
    <property type="entry name" value="FeS-contain_CDGSH-typ"/>
</dbReference>
<dbReference type="InterPro" id="IPR052950">
    <property type="entry name" value="CISD"/>
</dbReference>
<proteinExistence type="predicted"/>
<accession>A0A976M8S9</accession>
<feature type="domain" description="Iron-binding zinc finger CDGSH type" evidence="7">
    <location>
        <begin position="20"/>
        <end position="55"/>
    </location>
</feature>
<evidence type="ECO:0000313" key="9">
    <source>
        <dbReference type="Proteomes" id="UP000244803"/>
    </source>
</evidence>
<dbReference type="EMBL" id="CP056068">
    <property type="protein sequence ID" value="UKJ90637.1"/>
    <property type="molecule type" value="Genomic_DNA"/>
</dbReference>
<dbReference type="InterPro" id="IPR042216">
    <property type="entry name" value="MitoNEET_CISD"/>
</dbReference>
<evidence type="ECO:0000256" key="4">
    <source>
        <dbReference type="ARBA" id="ARBA00023014"/>
    </source>
</evidence>
<evidence type="ECO:0000256" key="2">
    <source>
        <dbReference type="ARBA" id="ARBA00022723"/>
    </source>
</evidence>
<keyword evidence="4" id="KW-0411">Iron-sulfur</keyword>
<protein>
    <recommendedName>
        <fullName evidence="7">Iron-binding zinc finger CDGSH type domain-containing protein</fullName>
    </recommendedName>
</protein>
<dbReference type="PANTHER" id="PTHR46491">
    <property type="entry name" value="CDGSH IRON SULFUR DOMAIN PROTEIN HOMOLOG"/>
    <property type="match status" value="1"/>
</dbReference>
<comment type="cofactor">
    <cofactor evidence="5">
        <name>[2Fe-2S] cluster</name>
        <dbReference type="ChEBI" id="CHEBI:190135"/>
    </cofactor>
</comment>
<keyword evidence="6" id="KW-0472">Membrane</keyword>
<keyword evidence="3" id="KW-0408">Iron</keyword>